<evidence type="ECO:0000256" key="5">
    <source>
        <dbReference type="ARBA" id="ARBA00049243"/>
    </source>
</evidence>
<protein>
    <submittedName>
        <fullName evidence="8">Alcohol dehydrogenase, class IV</fullName>
    </submittedName>
</protein>
<gene>
    <name evidence="8" type="ORF">SAMN04488103_11139</name>
</gene>
<keyword evidence="9" id="KW-1185">Reference proteome</keyword>
<evidence type="ECO:0000256" key="4">
    <source>
        <dbReference type="ARBA" id="ARBA00023027"/>
    </source>
</evidence>
<evidence type="ECO:0000313" key="8">
    <source>
        <dbReference type="EMBL" id="SEO05269.1"/>
    </source>
</evidence>
<accession>A0A1H8LJL8</accession>
<dbReference type="FunFam" id="3.40.50.1970:FF:000003">
    <property type="entry name" value="Alcohol dehydrogenase, iron-containing"/>
    <property type="match status" value="1"/>
</dbReference>
<dbReference type="Gene3D" id="3.40.50.1970">
    <property type="match status" value="1"/>
</dbReference>
<evidence type="ECO:0000256" key="2">
    <source>
        <dbReference type="ARBA" id="ARBA00007358"/>
    </source>
</evidence>
<name>A0A1H8LJL8_9RHOB</name>
<dbReference type="InterPro" id="IPR039697">
    <property type="entry name" value="Alcohol_dehydrogenase_Fe"/>
</dbReference>
<feature type="domain" description="Fe-containing alcohol dehydrogenase-like C-terminal" evidence="7">
    <location>
        <begin position="186"/>
        <end position="381"/>
    </location>
</feature>
<keyword evidence="3" id="KW-0560">Oxidoreductase</keyword>
<comment type="catalytic activity">
    <reaction evidence="5">
        <text>a primary alcohol + NAD(+) = an aldehyde + NADH + H(+)</text>
        <dbReference type="Rhea" id="RHEA:10736"/>
        <dbReference type="ChEBI" id="CHEBI:15378"/>
        <dbReference type="ChEBI" id="CHEBI:15734"/>
        <dbReference type="ChEBI" id="CHEBI:17478"/>
        <dbReference type="ChEBI" id="CHEBI:57540"/>
        <dbReference type="ChEBI" id="CHEBI:57945"/>
        <dbReference type="EC" id="1.1.1.1"/>
    </reaction>
</comment>
<dbReference type="Proteomes" id="UP000198761">
    <property type="component" value="Unassembled WGS sequence"/>
</dbReference>
<evidence type="ECO:0000259" key="7">
    <source>
        <dbReference type="Pfam" id="PF25137"/>
    </source>
</evidence>
<comment type="cofactor">
    <cofactor evidence="1">
        <name>Fe cation</name>
        <dbReference type="ChEBI" id="CHEBI:24875"/>
    </cofactor>
</comment>
<dbReference type="SUPFAM" id="SSF56796">
    <property type="entry name" value="Dehydroquinate synthase-like"/>
    <property type="match status" value="1"/>
</dbReference>
<comment type="similarity">
    <text evidence="2">Belongs to the iron-containing alcohol dehydrogenase family.</text>
</comment>
<dbReference type="AlphaFoldDB" id="A0A1H8LJL8"/>
<dbReference type="CDD" id="cd08193">
    <property type="entry name" value="HVD"/>
    <property type="match status" value="1"/>
</dbReference>
<dbReference type="PANTHER" id="PTHR11496:SF102">
    <property type="entry name" value="ALCOHOL DEHYDROGENASE 4"/>
    <property type="match status" value="1"/>
</dbReference>
<dbReference type="Pfam" id="PF25137">
    <property type="entry name" value="ADH_Fe_C"/>
    <property type="match status" value="1"/>
</dbReference>
<dbReference type="PROSITE" id="PS00913">
    <property type="entry name" value="ADH_IRON_1"/>
    <property type="match status" value="1"/>
</dbReference>
<dbReference type="InterPro" id="IPR018211">
    <property type="entry name" value="ADH_Fe_CS"/>
</dbReference>
<dbReference type="InterPro" id="IPR001670">
    <property type="entry name" value="ADH_Fe/GldA"/>
</dbReference>
<dbReference type="GO" id="GO:0046872">
    <property type="term" value="F:metal ion binding"/>
    <property type="evidence" value="ECO:0007669"/>
    <property type="project" value="InterPro"/>
</dbReference>
<reference evidence="8 9" key="1">
    <citation type="submission" date="2016-10" db="EMBL/GenBank/DDBJ databases">
        <authorList>
            <person name="de Groot N.N."/>
        </authorList>
    </citation>
    <scope>NUCLEOTIDE SEQUENCE [LARGE SCALE GENOMIC DNA]</scope>
    <source>
        <strain evidence="8 9">DSM 3857</strain>
    </source>
</reference>
<organism evidence="8 9">
    <name type="scientific">Gemmobacter aquatilis</name>
    <dbReference type="NCBI Taxonomy" id="933059"/>
    <lineage>
        <taxon>Bacteria</taxon>
        <taxon>Pseudomonadati</taxon>
        <taxon>Pseudomonadota</taxon>
        <taxon>Alphaproteobacteria</taxon>
        <taxon>Rhodobacterales</taxon>
        <taxon>Paracoccaceae</taxon>
        <taxon>Gemmobacter</taxon>
    </lineage>
</organism>
<dbReference type="GO" id="GO:0004022">
    <property type="term" value="F:alcohol dehydrogenase (NAD+) activity"/>
    <property type="evidence" value="ECO:0007669"/>
    <property type="project" value="UniProtKB-EC"/>
</dbReference>
<dbReference type="InterPro" id="IPR056798">
    <property type="entry name" value="ADH_Fe_C"/>
</dbReference>
<dbReference type="PROSITE" id="PS00060">
    <property type="entry name" value="ADH_IRON_2"/>
    <property type="match status" value="1"/>
</dbReference>
<dbReference type="RefSeq" id="WP_091303196.1">
    <property type="nucleotide sequence ID" value="NZ_FOCE01000011.1"/>
</dbReference>
<feature type="domain" description="Alcohol dehydrogenase iron-type/glycerol dehydrogenase GldA" evidence="6">
    <location>
        <begin position="9"/>
        <end position="174"/>
    </location>
</feature>
<evidence type="ECO:0000256" key="1">
    <source>
        <dbReference type="ARBA" id="ARBA00001962"/>
    </source>
</evidence>
<dbReference type="Pfam" id="PF00465">
    <property type="entry name" value="Fe-ADH"/>
    <property type="match status" value="1"/>
</dbReference>
<sequence>MDFNFLSTPKIVCQSGGLSQLGTLMQGLGATRVLVISDPGIVACGFAAEALDALASAGLAAEVFDKVEADPPVAVVGLAVEAARAFGADGIVGLGGGSSLDTAKVVAAAAASGQPVAEMIGVDRVTGKRLPLIQVPTTAGTGSEVTWVSVLTSDSHEKKAVYAPQLLPDVALLDARLTLGMPRAITAATALDAMVHAIEAATSRTRKNPVSDALADKALVLLGQNLPLVLETPSNLAAREAMLLGATLAGMAFINASVGAIHALSYPLGSGFHVPHGHANALVAGPVLRFNLPAAEAEYARLSRLLLPSRPFNSDAAAALALIDELERLLKTSGLKTRLSDMGVTKAAIPGMAQQVVTGISRLLATNPRDMTAPEVEALYLEVL</sequence>
<evidence type="ECO:0000259" key="6">
    <source>
        <dbReference type="Pfam" id="PF00465"/>
    </source>
</evidence>
<keyword evidence="4" id="KW-0520">NAD</keyword>
<proteinExistence type="inferred from homology"/>
<evidence type="ECO:0000256" key="3">
    <source>
        <dbReference type="ARBA" id="ARBA00023002"/>
    </source>
</evidence>
<dbReference type="STRING" id="933059.SAMN04488103_11139"/>
<dbReference type="EMBL" id="FOCE01000011">
    <property type="protein sequence ID" value="SEO05269.1"/>
    <property type="molecule type" value="Genomic_DNA"/>
</dbReference>
<dbReference type="OrthoDB" id="9815791at2"/>
<evidence type="ECO:0000313" key="9">
    <source>
        <dbReference type="Proteomes" id="UP000198761"/>
    </source>
</evidence>
<dbReference type="Gene3D" id="1.20.1090.10">
    <property type="entry name" value="Dehydroquinate synthase-like - alpha domain"/>
    <property type="match status" value="1"/>
</dbReference>
<dbReference type="PANTHER" id="PTHR11496">
    <property type="entry name" value="ALCOHOL DEHYDROGENASE"/>
    <property type="match status" value="1"/>
</dbReference>